<dbReference type="Gene3D" id="2.40.10.10">
    <property type="entry name" value="Trypsin-like serine proteases"/>
    <property type="match status" value="1"/>
</dbReference>
<dbReference type="CDD" id="cd00190">
    <property type="entry name" value="Tryp_SPc"/>
    <property type="match status" value="1"/>
</dbReference>
<evidence type="ECO:0000313" key="9">
    <source>
        <dbReference type="Proteomes" id="UP000678499"/>
    </source>
</evidence>
<feature type="compositionally biased region" description="Polar residues" evidence="6">
    <location>
        <begin position="68"/>
        <end position="77"/>
    </location>
</feature>
<name>A0A7R9BUT5_9CRUS</name>
<dbReference type="InterPro" id="IPR001254">
    <property type="entry name" value="Trypsin_dom"/>
</dbReference>
<dbReference type="InterPro" id="IPR050127">
    <property type="entry name" value="Serine_Proteases_S1"/>
</dbReference>
<evidence type="ECO:0000256" key="1">
    <source>
        <dbReference type="ARBA" id="ARBA00022670"/>
    </source>
</evidence>
<dbReference type="InterPro" id="IPR033116">
    <property type="entry name" value="TRYPSIN_SER"/>
</dbReference>
<evidence type="ECO:0000256" key="6">
    <source>
        <dbReference type="SAM" id="MobiDB-lite"/>
    </source>
</evidence>
<keyword evidence="9" id="KW-1185">Reference proteome</keyword>
<dbReference type="PROSITE" id="PS50240">
    <property type="entry name" value="TRYPSIN_DOM"/>
    <property type="match status" value="1"/>
</dbReference>
<dbReference type="AlphaFoldDB" id="A0A7R9BUT5"/>
<evidence type="ECO:0000256" key="2">
    <source>
        <dbReference type="ARBA" id="ARBA00022801"/>
    </source>
</evidence>
<dbReference type="InterPro" id="IPR001314">
    <property type="entry name" value="Peptidase_S1A"/>
</dbReference>
<keyword evidence="4" id="KW-1015">Disulfide bond</keyword>
<evidence type="ECO:0000259" key="7">
    <source>
        <dbReference type="PROSITE" id="PS50240"/>
    </source>
</evidence>
<gene>
    <name evidence="8" type="ORF">NMOB1V02_LOCUS8686</name>
</gene>
<dbReference type="PANTHER" id="PTHR24264:SF54">
    <property type="entry name" value="PEPTIDASE S1 DOMAIN-CONTAINING PROTEIN"/>
    <property type="match status" value="1"/>
</dbReference>
<proteinExistence type="predicted"/>
<evidence type="ECO:0000256" key="5">
    <source>
        <dbReference type="RuleBase" id="RU363034"/>
    </source>
</evidence>
<dbReference type="SUPFAM" id="SSF50494">
    <property type="entry name" value="Trypsin-like serine proteases"/>
    <property type="match status" value="1"/>
</dbReference>
<feature type="compositionally biased region" description="Polar residues" evidence="6">
    <location>
        <begin position="1"/>
        <end position="33"/>
    </location>
</feature>
<dbReference type="PRINTS" id="PR00722">
    <property type="entry name" value="CHYMOTRYPSIN"/>
</dbReference>
<dbReference type="EMBL" id="CAJPEX010002570">
    <property type="protein sequence ID" value="CAG0921184.1"/>
    <property type="molecule type" value="Genomic_DNA"/>
</dbReference>
<dbReference type="InterPro" id="IPR009003">
    <property type="entry name" value="Peptidase_S1_PA"/>
</dbReference>
<dbReference type="PROSITE" id="PS00134">
    <property type="entry name" value="TRYPSIN_HIS"/>
    <property type="match status" value="1"/>
</dbReference>
<dbReference type="PROSITE" id="PS00135">
    <property type="entry name" value="TRYPSIN_SER"/>
    <property type="match status" value="1"/>
</dbReference>
<reference evidence="8" key="1">
    <citation type="submission" date="2020-11" db="EMBL/GenBank/DDBJ databases">
        <authorList>
            <person name="Tran Van P."/>
        </authorList>
    </citation>
    <scope>NUCLEOTIDE SEQUENCE</scope>
</reference>
<dbReference type="GO" id="GO:0006508">
    <property type="term" value="P:proteolysis"/>
    <property type="evidence" value="ECO:0007669"/>
    <property type="project" value="UniProtKB-KW"/>
</dbReference>
<dbReference type="PANTHER" id="PTHR24264">
    <property type="entry name" value="TRYPSIN-RELATED"/>
    <property type="match status" value="1"/>
</dbReference>
<dbReference type="InterPro" id="IPR018114">
    <property type="entry name" value="TRYPSIN_HIS"/>
</dbReference>
<dbReference type="GO" id="GO:0005615">
    <property type="term" value="C:extracellular space"/>
    <property type="evidence" value="ECO:0007669"/>
    <property type="project" value="TreeGrafter"/>
</dbReference>
<dbReference type="FunFam" id="2.40.10.10:FF:000003">
    <property type="entry name" value="Transmembrane serine protease 3"/>
    <property type="match status" value="1"/>
</dbReference>
<sequence length="379" mass="41083">MEVSSSGTASSDGFTPTSLNSNGFGKNPNTKDQGPNRRNDAPGFTRPAAQLPSQSYRPWWHLPDRSTNEGSASNAQVKQGRREFASNSGKFAGDAPGAKGERPFYLSSGNAYLPATSSSSSGIQIVDDRLGKIVGGNEMSYGSFPWQAEIEGFSATQRRWKHHCGGALISQWHVLTAAHCIRARPKEYLLVKLGEHRLDSSDSHEETYKVASMVHHTNHRANGPYSDDIGVLKLDREVEFNGFIKPICLPQSDDQYVPGTVCTVTGWGLQNDKDSTSLSKTLLGAKVPVISSEICKQDAVYGKRSQKILEGMMCAGYLDGGIDACGGDSGGPLSCKINGRYVLLGLVSWGDGCARRDRPGVYVKVSHYLDWIMKSVDSL</sequence>
<feature type="region of interest" description="Disordered" evidence="6">
    <location>
        <begin position="1"/>
        <end position="98"/>
    </location>
</feature>
<accession>A0A7R9BUT5</accession>
<dbReference type="GO" id="GO:0004252">
    <property type="term" value="F:serine-type endopeptidase activity"/>
    <property type="evidence" value="ECO:0007669"/>
    <property type="project" value="InterPro"/>
</dbReference>
<dbReference type="Proteomes" id="UP000678499">
    <property type="component" value="Unassembled WGS sequence"/>
</dbReference>
<dbReference type="InterPro" id="IPR043504">
    <property type="entry name" value="Peptidase_S1_PA_chymotrypsin"/>
</dbReference>
<protein>
    <recommendedName>
        <fullName evidence="7">Peptidase S1 domain-containing protein</fullName>
    </recommendedName>
</protein>
<evidence type="ECO:0000256" key="4">
    <source>
        <dbReference type="ARBA" id="ARBA00023157"/>
    </source>
</evidence>
<keyword evidence="3 5" id="KW-0720">Serine protease</keyword>
<dbReference type="OrthoDB" id="5979691at2759"/>
<keyword evidence="1 5" id="KW-0645">Protease</keyword>
<keyword evidence="2 5" id="KW-0378">Hydrolase</keyword>
<dbReference type="EMBL" id="OA884607">
    <property type="protein sequence ID" value="CAD7281032.1"/>
    <property type="molecule type" value="Genomic_DNA"/>
</dbReference>
<evidence type="ECO:0000313" key="8">
    <source>
        <dbReference type="EMBL" id="CAD7281032.1"/>
    </source>
</evidence>
<organism evidence="8">
    <name type="scientific">Notodromas monacha</name>
    <dbReference type="NCBI Taxonomy" id="399045"/>
    <lineage>
        <taxon>Eukaryota</taxon>
        <taxon>Metazoa</taxon>
        <taxon>Ecdysozoa</taxon>
        <taxon>Arthropoda</taxon>
        <taxon>Crustacea</taxon>
        <taxon>Oligostraca</taxon>
        <taxon>Ostracoda</taxon>
        <taxon>Podocopa</taxon>
        <taxon>Podocopida</taxon>
        <taxon>Cypridocopina</taxon>
        <taxon>Cypridoidea</taxon>
        <taxon>Cyprididae</taxon>
        <taxon>Notodromas</taxon>
    </lineage>
</organism>
<evidence type="ECO:0000256" key="3">
    <source>
        <dbReference type="ARBA" id="ARBA00022825"/>
    </source>
</evidence>
<feature type="domain" description="Peptidase S1" evidence="7">
    <location>
        <begin position="133"/>
        <end position="377"/>
    </location>
</feature>
<dbReference type="SMART" id="SM00020">
    <property type="entry name" value="Tryp_SPc"/>
    <property type="match status" value="1"/>
</dbReference>
<dbReference type="Pfam" id="PF00089">
    <property type="entry name" value="Trypsin"/>
    <property type="match status" value="1"/>
</dbReference>